<evidence type="ECO:0000256" key="5">
    <source>
        <dbReference type="ARBA" id="ARBA00023128"/>
    </source>
</evidence>
<gene>
    <name evidence="9" type="primary">RSM23</name>
    <name evidence="9" type="ORF">HETSPECPRED_006221</name>
</gene>
<evidence type="ECO:0000256" key="3">
    <source>
        <dbReference type="ARBA" id="ARBA00022946"/>
    </source>
</evidence>
<dbReference type="Proteomes" id="UP000664521">
    <property type="component" value="Unassembled WGS sequence"/>
</dbReference>
<accession>A0A8H3FJW5</accession>
<dbReference type="EMBL" id="CAJPDS010000040">
    <property type="protein sequence ID" value="CAF9925981.1"/>
    <property type="molecule type" value="Genomic_DNA"/>
</dbReference>
<evidence type="ECO:0000256" key="2">
    <source>
        <dbReference type="ARBA" id="ARBA00009863"/>
    </source>
</evidence>
<keyword evidence="5" id="KW-0496">Mitochondrion</keyword>
<comment type="caution">
    <text evidence="9">The sequence shown here is derived from an EMBL/GenBank/DDBJ whole genome shotgun (WGS) entry which is preliminary data.</text>
</comment>
<feature type="compositionally biased region" description="Pro residues" evidence="8">
    <location>
        <begin position="398"/>
        <end position="409"/>
    </location>
</feature>
<dbReference type="PANTHER" id="PTHR12810">
    <property type="entry name" value="MITOCHONDRIAL 28S RIBOSOMAL PROTEIN S29"/>
    <property type="match status" value="1"/>
</dbReference>
<dbReference type="GO" id="GO:0005763">
    <property type="term" value="C:mitochondrial small ribosomal subunit"/>
    <property type="evidence" value="ECO:0007669"/>
    <property type="project" value="TreeGrafter"/>
</dbReference>
<dbReference type="PANTHER" id="PTHR12810:SF0">
    <property type="entry name" value="SMALL RIBOSOMAL SUBUNIT PROTEIN MS29"/>
    <property type="match status" value="1"/>
</dbReference>
<dbReference type="Pfam" id="PF10236">
    <property type="entry name" value="DAP3"/>
    <property type="match status" value="1"/>
</dbReference>
<evidence type="ECO:0000256" key="7">
    <source>
        <dbReference type="ARBA" id="ARBA00035140"/>
    </source>
</evidence>
<dbReference type="GO" id="GO:0003735">
    <property type="term" value="F:structural constituent of ribosome"/>
    <property type="evidence" value="ECO:0007669"/>
    <property type="project" value="TreeGrafter"/>
</dbReference>
<evidence type="ECO:0000313" key="9">
    <source>
        <dbReference type="EMBL" id="CAF9925981.1"/>
    </source>
</evidence>
<evidence type="ECO:0000256" key="4">
    <source>
        <dbReference type="ARBA" id="ARBA00022980"/>
    </source>
</evidence>
<dbReference type="OrthoDB" id="274828at2759"/>
<protein>
    <recommendedName>
        <fullName evidence="7">Small ribosomal subunit protein mS29</fullName>
    </recommendedName>
</protein>
<reference evidence="9" key="1">
    <citation type="submission" date="2021-03" db="EMBL/GenBank/DDBJ databases">
        <authorList>
            <person name="Tagirdzhanova G."/>
        </authorList>
    </citation>
    <scope>NUCLEOTIDE SEQUENCE</scope>
</reference>
<keyword evidence="3" id="KW-0809">Transit peptide</keyword>
<keyword evidence="10" id="KW-1185">Reference proteome</keyword>
<name>A0A8H3FJW5_9LECA</name>
<feature type="region of interest" description="Disordered" evidence="8">
    <location>
        <begin position="387"/>
        <end position="410"/>
    </location>
</feature>
<evidence type="ECO:0000256" key="1">
    <source>
        <dbReference type="ARBA" id="ARBA00004173"/>
    </source>
</evidence>
<proteinExistence type="inferred from homology"/>
<keyword evidence="4 9" id="KW-0689">Ribosomal protein</keyword>
<evidence type="ECO:0000256" key="8">
    <source>
        <dbReference type="SAM" id="MobiDB-lite"/>
    </source>
</evidence>
<comment type="subcellular location">
    <subcellularLocation>
        <location evidence="1">Mitochondrion</location>
    </subcellularLocation>
</comment>
<dbReference type="InterPro" id="IPR019368">
    <property type="entry name" value="Ribosomal_mS29"/>
</dbReference>
<keyword evidence="6" id="KW-0687">Ribonucleoprotein</keyword>
<sequence>MSFRPCWRCFLRASDLSTSIWQPSPARLSASAAPFSTSTSSLTNASADRSTAFRAKVFNLKKEKPKNDVRAKRPAPGERKAYRKRIILSNTNALPIYGMEDFTVENMCKQESKGMVLGIPGNNVDQLRAVEAFKPTQAWGMFRRPGMLVRNETVEYAKLLEELQSQGKSLRRVLVGERGSGKSVMVLQAMTMAFLKGWTVINIPEAQELIIGHYDYAPLSGSSPLLFIQKSYTARLLSQISRSNPQLETLRLSSTPPSNFPIPIPANISLARLAGLGASDPEIAWPVFQLLISELTLPNSSIAADDQKRPPLLFTLDSLANAMKDQTAYMTASFKPIHAHDLTLLKTFMDYLSGASPLPNGGLILAATSASNPPPNPSLDLALAKLETHSASQSSAPSPDPYNPSPATPNPFYTYDQRVMDIFEGPNGGQVEVQRLPGLSKEEAKGLMEYWAKSGILRQDVDERLVGEKWSLSGGGIVGELERGCIRMRI</sequence>
<comment type="similarity">
    <text evidence="2">Belongs to the mitochondrion-specific ribosomal protein mS29 family.</text>
</comment>
<dbReference type="AlphaFoldDB" id="A0A8H3FJW5"/>
<evidence type="ECO:0000256" key="6">
    <source>
        <dbReference type="ARBA" id="ARBA00023274"/>
    </source>
</evidence>
<organism evidence="9 10">
    <name type="scientific">Heterodermia speciosa</name>
    <dbReference type="NCBI Taxonomy" id="116794"/>
    <lineage>
        <taxon>Eukaryota</taxon>
        <taxon>Fungi</taxon>
        <taxon>Dikarya</taxon>
        <taxon>Ascomycota</taxon>
        <taxon>Pezizomycotina</taxon>
        <taxon>Lecanoromycetes</taxon>
        <taxon>OSLEUM clade</taxon>
        <taxon>Lecanoromycetidae</taxon>
        <taxon>Caliciales</taxon>
        <taxon>Physciaceae</taxon>
        <taxon>Heterodermia</taxon>
    </lineage>
</organism>
<feature type="compositionally biased region" description="Low complexity" evidence="8">
    <location>
        <begin position="387"/>
        <end position="397"/>
    </location>
</feature>
<evidence type="ECO:0000313" key="10">
    <source>
        <dbReference type="Proteomes" id="UP000664521"/>
    </source>
</evidence>